<name>A0A2I0KB47_PUNGR</name>
<evidence type="ECO:0000313" key="2">
    <source>
        <dbReference type="EMBL" id="PKI65430.1"/>
    </source>
</evidence>
<accession>A0A2I0KB47</accession>
<protein>
    <submittedName>
        <fullName evidence="2">Uncharacterized protein</fullName>
    </submittedName>
</protein>
<comment type="caution">
    <text evidence="2">The sequence shown here is derived from an EMBL/GenBank/DDBJ whole genome shotgun (WGS) entry which is preliminary data.</text>
</comment>
<organism evidence="2 3">
    <name type="scientific">Punica granatum</name>
    <name type="common">Pomegranate</name>
    <dbReference type="NCBI Taxonomy" id="22663"/>
    <lineage>
        <taxon>Eukaryota</taxon>
        <taxon>Viridiplantae</taxon>
        <taxon>Streptophyta</taxon>
        <taxon>Embryophyta</taxon>
        <taxon>Tracheophyta</taxon>
        <taxon>Spermatophyta</taxon>
        <taxon>Magnoliopsida</taxon>
        <taxon>eudicotyledons</taxon>
        <taxon>Gunneridae</taxon>
        <taxon>Pentapetalae</taxon>
        <taxon>rosids</taxon>
        <taxon>malvids</taxon>
        <taxon>Myrtales</taxon>
        <taxon>Lythraceae</taxon>
        <taxon>Punica</taxon>
    </lineage>
</organism>
<evidence type="ECO:0000313" key="3">
    <source>
        <dbReference type="Proteomes" id="UP000233551"/>
    </source>
</evidence>
<sequence length="111" mass="12432">MDRQRTLGSRYVTERGSRVKEAQVDPPALVSFQLRVQKGSPSKLLCRSGRDGEGERVLRSLVCEGRDTQRRSGDGERERQGTKERAGLVTDVKEFSFGKEATVGSRCMEEL</sequence>
<evidence type="ECO:0000256" key="1">
    <source>
        <dbReference type="SAM" id="MobiDB-lite"/>
    </source>
</evidence>
<proteinExistence type="predicted"/>
<dbReference type="EMBL" id="PGOL01000751">
    <property type="protein sequence ID" value="PKI65430.1"/>
    <property type="molecule type" value="Genomic_DNA"/>
</dbReference>
<dbReference type="Proteomes" id="UP000233551">
    <property type="component" value="Unassembled WGS sequence"/>
</dbReference>
<feature type="region of interest" description="Disordered" evidence="1">
    <location>
        <begin position="64"/>
        <end position="84"/>
    </location>
</feature>
<reference evidence="2 3" key="1">
    <citation type="submission" date="2017-11" db="EMBL/GenBank/DDBJ databases">
        <title>De-novo sequencing of pomegranate (Punica granatum L.) genome.</title>
        <authorList>
            <person name="Akparov Z."/>
            <person name="Amiraslanov A."/>
            <person name="Hajiyeva S."/>
            <person name="Abbasov M."/>
            <person name="Kaur K."/>
            <person name="Hamwieh A."/>
            <person name="Solovyev V."/>
            <person name="Salamov A."/>
            <person name="Braich B."/>
            <person name="Kosarev P."/>
            <person name="Mahmoud A."/>
            <person name="Hajiyev E."/>
            <person name="Babayeva S."/>
            <person name="Izzatullayeva V."/>
            <person name="Mammadov A."/>
            <person name="Mammadov A."/>
            <person name="Sharifova S."/>
            <person name="Ojaghi J."/>
            <person name="Eynullazada K."/>
            <person name="Bayramov B."/>
            <person name="Abdulazimova A."/>
            <person name="Shahmuradov I."/>
        </authorList>
    </citation>
    <scope>NUCLEOTIDE SEQUENCE [LARGE SCALE GENOMIC DNA]</scope>
    <source>
        <strain evidence="3">cv. AG2017</strain>
        <tissue evidence="2">Leaf</tissue>
    </source>
</reference>
<dbReference type="AlphaFoldDB" id="A0A2I0KB47"/>
<keyword evidence="3" id="KW-1185">Reference proteome</keyword>
<gene>
    <name evidence="2" type="ORF">CRG98_014169</name>
</gene>